<protein>
    <recommendedName>
        <fullName evidence="3">Fumarase D</fullName>
    </recommendedName>
</protein>
<dbReference type="Proteomes" id="UP000030853">
    <property type="component" value="Unassembled WGS sequence"/>
</dbReference>
<name>A0A0B1R2A6_9GAMM</name>
<accession>A0A0B1R2A6</accession>
<evidence type="ECO:0008006" key="3">
    <source>
        <dbReference type="Google" id="ProtNLM"/>
    </source>
</evidence>
<dbReference type="AlphaFoldDB" id="A0A0B1R2A6"/>
<gene>
    <name evidence="1" type="ORF">QU24_25815</name>
</gene>
<organism evidence="1 2">
    <name type="scientific">Pantoea rodasii</name>
    <dbReference type="NCBI Taxonomy" id="1076549"/>
    <lineage>
        <taxon>Bacteria</taxon>
        <taxon>Pseudomonadati</taxon>
        <taxon>Pseudomonadota</taxon>
        <taxon>Gammaproteobacteria</taxon>
        <taxon>Enterobacterales</taxon>
        <taxon>Erwiniaceae</taxon>
        <taxon>Pantoea</taxon>
    </lineage>
</organism>
<evidence type="ECO:0000313" key="1">
    <source>
        <dbReference type="EMBL" id="KHJ65210.1"/>
    </source>
</evidence>
<comment type="caution">
    <text evidence="1">The sequence shown here is derived from an EMBL/GenBank/DDBJ whole genome shotgun (WGS) entry which is preliminary data.</text>
</comment>
<proteinExistence type="predicted"/>
<dbReference type="GeneID" id="67454384"/>
<dbReference type="RefSeq" id="WP_039337089.1">
    <property type="nucleotide sequence ID" value="NZ_JTJJ01000152.1"/>
</dbReference>
<reference evidence="1 2" key="1">
    <citation type="submission" date="2014-11" db="EMBL/GenBank/DDBJ databases">
        <title>Genome sequencing of Pantoea rodasii ND03.</title>
        <authorList>
            <person name="Muhamad Yunos N.Y."/>
            <person name="Chan K.-G."/>
        </authorList>
    </citation>
    <scope>NUCLEOTIDE SEQUENCE [LARGE SCALE GENOMIC DNA]</scope>
    <source>
        <strain evidence="1 2">ND03</strain>
    </source>
</reference>
<evidence type="ECO:0000313" key="2">
    <source>
        <dbReference type="Proteomes" id="UP000030853"/>
    </source>
</evidence>
<sequence>MNDDTTAEDIYAVIGTVVARLLKPDQHLTLHEITSALHGMGEAAGAAGVRESCERAVRLLAQQMH</sequence>
<dbReference type="EMBL" id="JTJJ01000152">
    <property type="protein sequence ID" value="KHJ65210.1"/>
    <property type="molecule type" value="Genomic_DNA"/>
</dbReference>